<evidence type="ECO:0000313" key="1">
    <source>
        <dbReference type="EMBL" id="WPJ94554.1"/>
    </source>
</evidence>
<dbReference type="RefSeq" id="WP_319831478.1">
    <property type="nucleotide sequence ID" value="NZ_CP138858.1"/>
</dbReference>
<protein>
    <submittedName>
        <fullName evidence="1">Uncharacterized protein</fullName>
    </submittedName>
</protein>
<accession>A0ABZ0RH33</accession>
<dbReference type="Proteomes" id="UP001324993">
    <property type="component" value="Chromosome"/>
</dbReference>
<name>A0ABZ0RH33_9BACT</name>
<evidence type="ECO:0000313" key="2">
    <source>
        <dbReference type="Proteomes" id="UP001324993"/>
    </source>
</evidence>
<keyword evidence="2" id="KW-1185">Reference proteome</keyword>
<proteinExistence type="predicted"/>
<sequence>MKLDPQELESFPDREWNITDNVSAISFLESIRILDSFKEVKPLPFGGNVQMLLCTISPNHWIVCFRFHGFDKDENNGFAVRIMPKSKYSESDANDLMREFSRKSGGVTIDDNLSNQSNN</sequence>
<reference evidence="1 2" key="1">
    <citation type="submission" date="2023-11" db="EMBL/GenBank/DDBJ databases">
        <title>Coraliomargarita sp. nov., isolated from marine algae.</title>
        <authorList>
            <person name="Lee J.K."/>
            <person name="Baek J.H."/>
            <person name="Kim J.M."/>
            <person name="Choi D.G."/>
            <person name="Jeon C.O."/>
        </authorList>
    </citation>
    <scope>NUCLEOTIDE SEQUENCE [LARGE SCALE GENOMIC DNA]</scope>
    <source>
        <strain evidence="1 2">J2-16</strain>
    </source>
</reference>
<dbReference type="EMBL" id="CP138858">
    <property type="protein sequence ID" value="WPJ94554.1"/>
    <property type="molecule type" value="Genomic_DNA"/>
</dbReference>
<organism evidence="1 2">
    <name type="scientific">Coraliomargarita algicola</name>
    <dbReference type="NCBI Taxonomy" id="3092156"/>
    <lineage>
        <taxon>Bacteria</taxon>
        <taxon>Pseudomonadati</taxon>
        <taxon>Verrucomicrobiota</taxon>
        <taxon>Opitutia</taxon>
        <taxon>Puniceicoccales</taxon>
        <taxon>Coraliomargaritaceae</taxon>
        <taxon>Coraliomargarita</taxon>
    </lineage>
</organism>
<gene>
    <name evidence="1" type="ORF">SH580_14055</name>
</gene>